<evidence type="ECO:0000256" key="2">
    <source>
        <dbReference type="ARBA" id="ARBA00022840"/>
    </source>
</evidence>
<dbReference type="GO" id="GO:0006355">
    <property type="term" value="P:regulation of DNA-templated transcription"/>
    <property type="evidence" value="ECO:0007669"/>
    <property type="project" value="InterPro"/>
</dbReference>
<reference evidence="7 8" key="1">
    <citation type="journal article" date="2018" name="Front. Microbiol.">
        <title>Phylogeny of Vibrio vulnificus from the Analysis of the Core-Genome: Implications for Intra-Species Taxonomy.</title>
        <authorList>
            <person name="Roig F.J."/>
            <person name="Gonzalez-Candelas F."/>
            <person name="Sanjuan E."/>
            <person name="Fouz B."/>
            <person name="Feil E.J."/>
            <person name="Llorens C."/>
            <person name="Baker-Austin C."/>
            <person name="Oliver J.D."/>
            <person name="Danin-Poleg Y."/>
            <person name="Gibas C.J."/>
            <person name="Kashi Y."/>
            <person name="Gulig P.A."/>
            <person name="Morrison S.S."/>
            <person name="Amaro C."/>
        </authorList>
    </citation>
    <scope>NUCLEOTIDE SEQUENCE [LARGE SCALE GENOMIC DNA]</scope>
    <source>
        <strain evidence="7 8">CECT4608</strain>
    </source>
</reference>
<dbReference type="SUPFAM" id="SSF52540">
    <property type="entry name" value="P-loop containing nucleoside triphosphate hydrolases"/>
    <property type="match status" value="1"/>
</dbReference>
<evidence type="ECO:0000313" key="7">
    <source>
        <dbReference type="EMBL" id="POB48173.1"/>
    </source>
</evidence>
<dbReference type="InterPro" id="IPR002197">
    <property type="entry name" value="HTH_Fis"/>
</dbReference>
<dbReference type="RefSeq" id="WP_072610797.1">
    <property type="nucleotide sequence ID" value="NZ_JAERHQ010000005.1"/>
</dbReference>
<dbReference type="Pfam" id="PF00158">
    <property type="entry name" value="Sigma54_activat"/>
    <property type="match status" value="1"/>
</dbReference>
<dbReference type="InterPro" id="IPR058031">
    <property type="entry name" value="AAA_lid_NorR"/>
</dbReference>
<dbReference type="Gene3D" id="1.10.10.60">
    <property type="entry name" value="Homeodomain-like"/>
    <property type="match status" value="1"/>
</dbReference>
<organism evidence="7 8">
    <name type="scientific">Vibrio vulnificus</name>
    <dbReference type="NCBI Taxonomy" id="672"/>
    <lineage>
        <taxon>Bacteria</taxon>
        <taxon>Pseudomonadati</taxon>
        <taxon>Pseudomonadota</taxon>
        <taxon>Gammaproteobacteria</taxon>
        <taxon>Vibrionales</taxon>
        <taxon>Vibrionaceae</taxon>
        <taxon>Vibrio</taxon>
    </lineage>
</organism>
<dbReference type="SMART" id="SM00382">
    <property type="entry name" value="AAA"/>
    <property type="match status" value="1"/>
</dbReference>
<dbReference type="InterPro" id="IPR025943">
    <property type="entry name" value="Sigma_54_int_dom_ATP-bd_2"/>
</dbReference>
<dbReference type="InterPro" id="IPR025662">
    <property type="entry name" value="Sigma_54_int_dom_ATP-bd_1"/>
</dbReference>
<sequence>MSNWLTFATELVGIRKPHQLALQFADLLVQGLDLSDSLLLFPSSDGRLLVPHDPLREFAWSVTDFDVPFSHVLQSSKAMHLTADELVFWQSNRTFRQFTDKVGMFDSVWIQPLPMRNPQVNSLLLLIGETDGIVKAFSDSDFLRFVEVFSQQWALLNEMQREEQNHRELKQSLTDIERDSVQRSLANVLSQTLIGDSTVMQKLRDQIVSAANSQLSVMVQGETGTGKELVAAAVHELSSRKSAPFVAINCAAIPEHLLESELFGYCKGAFSGADTDKQGLIAQANGGTLFLDEIGDMPLTLQAKLLRVLESRTFRPLGSKRELSSDFRLVSATHVNVLEQVRKKAFRQDLYYRLFQYPITLPPLAARLDDIELLGEHFVRAFNVKHKRSIRGLNYRAIDSLKRYRFPGNVRELKHLVEFGCAQTLDDSEVEANCFIHRLNVEESACETMSTYDSSSMAPIYHDHETDSSAILNGEPNFAVIHDLKQAVSQFEAQIITERLTRFSGDRAKAAESLGIPKRTLAYKCLKLEIKAP</sequence>
<accession>A0A2S3R399</accession>
<dbReference type="GO" id="GO:0043565">
    <property type="term" value="F:sequence-specific DNA binding"/>
    <property type="evidence" value="ECO:0007669"/>
    <property type="project" value="InterPro"/>
</dbReference>
<dbReference type="EMBL" id="PDGH01000081">
    <property type="protein sequence ID" value="POB48173.1"/>
    <property type="molecule type" value="Genomic_DNA"/>
</dbReference>
<dbReference type="PROSITE" id="PS00675">
    <property type="entry name" value="SIGMA54_INTERACT_1"/>
    <property type="match status" value="1"/>
</dbReference>
<keyword evidence="5" id="KW-0804">Transcription</keyword>
<dbReference type="CDD" id="cd00009">
    <property type="entry name" value="AAA"/>
    <property type="match status" value="1"/>
</dbReference>
<name>A0A2S3R399_VIBVL</name>
<keyword evidence="1" id="KW-0547">Nucleotide-binding</keyword>
<dbReference type="FunFam" id="3.40.50.300:FF:000006">
    <property type="entry name" value="DNA-binding transcriptional regulator NtrC"/>
    <property type="match status" value="1"/>
</dbReference>
<keyword evidence="2" id="KW-0067">ATP-binding</keyword>
<dbReference type="SUPFAM" id="SSF46689">
    <property type="entry name" value="Homeodomain-like"/>
    <property type="match status" value="1"/>
</dbReference>
<evidence type="ECO:0000256" key="4">
    <source>
        <dbReference type="ARBA" id="ARBA00023125"/>
    </source>
</evidence>
<evidence type="ECO:0000259" key="6">
    <source>
        <dbReference type="PROSITE" id="PS50045"/>
    </source>
</evidence>
<evidence type="ECO:0000256" key="3">
    <source>
        <dbReference type="ARBA" id="ARBA00023015"/>
    </source>
</evidence>
<feature type="domain" description="Sigma-54 factor interaction" evidence="6">
    <location>
        <begin position="193"/>
        <end position="422"/>
    </location>
</feature>
<comment type="caution">
    <text evidence="7">The sequence shown here is derived from an EMBL/GenBank/DDBJ whole genome shotgun (WGS) entry which is preliminary data.</text>
</comment>
<dbReference type="Pfam" id="PF02954">
    <property type="entry name" value="HTH_8"/>
    <property type="match status" value="1"/>
</dbReference>
<dbReference type="InterPro" id="IPR027417">
    <property type="entry name" value="P-loop_NTPase"/>
</dbReference>
<evidence type="ECO:0000256" key="5">
    <source>
        <dbReference type="ARBA" id="ARBA00023163"/>
    </source>
</evidence>
<evidence type="ECO:0000256" key="1">
    <source>
        <dbReference type="ARBA" id="ARBA00022741"/>
    </source>
</evidence>
<dbReference type="InterPro" id="IPR003593">
    <property type="entry name" value="AAA+_ATPase"/>
</dbReference>
<dbReference type="Gene3D" id="1.10.8.60">
    <property type="match status" value="1"/>
</dbReference>
<dbReference type="PANTHER" id="PTHR32071:SF117">
    <property type="entry name" value="PTS-DEPENDENT DIHYDROXYACETONE KINASE OPERON REGULATORY PROTEIN-RELATED"/>
    <property type="match status" value="1"/>
</dbReference>
<keyword evidence="4" id="KW-0238">DNA-binding</keyword>
<protein>
    <submittedName>
        <fullName evidence="7">Sigma-54-dependent Fis family transcriptional regulator</fullName>
    </submittedName>
</protein>
<dbReference type="PANTHER" id="PTHR32071">
    <property type="entry name" value="TRANSCRIPTIONAL REGULATORY PROTEIN"/>
    <property type="match status" value="1"/>
</dbReference>
<gene>
    <name evidence="7" type="ORF">CRN52_10615</name>
</gene>
<proteinExistence type="predicted"/>
<dbReference type="PROSITE" id="PS00676">
    <property type="entry name" value="SIGMA54_INTERACT_2"/>
    <property type="match status" value="1"/>
</dbReference>
<dbReference type="InterPro" id="IPR002078">
    <property type="entry name" value="Sigma_54_int"/>
</dbReference>
<dbReference type="Pfam" id="PF25601">
    <property type="entry name" value="AAA_lid_14"/>
    <property type="match status" value="1"/>
</dbReference>
<dbReference type="Proteomes" id="UP000237466">
    <property type="component" value="Unassembled WGS sequence"/>
</dbReference>
<dbReference type="AlphaFoldDB" id="A0A2S3R399"/>
<dbReference type="PROSITE" id="PS50045">
    <property type="entry name" value="SIGMA54_INTERACT_4"/>
    <property type="match status" value="1"/>
</dbReference>
<dbReference type="InterPro" id="IPR025944">
    <property type="entry name" value="Sigma_54_int_dom_CS"/>
</dbReference>
<dbReference type="Gene3D" id="3.40.50.300">
    <property type="entry name" value="P-loop containing nucleotide triphosphate hydrolases"/>
    <property type="match status" value="1"/>
</dbReference>
<dbReference type="PROSITE" id="PS00688">
    <property type="entry name" value="SIGMA54_INTERACT_3"/>
    <property type="match status" value="1"/>
</dbReference>
<keyword evidence="3" id="KW-0805">Transcription regulation</keyword>
<dbReference type="InterPro" id="IPR009057">
    <property type="entry name" value="Homeodomain-like_sf"/>
</dbReference>
<evidence type="ECO:0000313" key="8">
    <source>
        <dbReference type="Proteomes" id="UP000237466"/>
    </source>
</evidence>
<dbReference type="PRINTS" id="PR01590">
    <property type="entry name" value="HTHFIS"/>
</dbReference>
<dbReference type="GO" id="GO:0005524">
    <property type="term" value="F:ATP binding"/>
    <property type="evidence" value="ECO:0007669"/>
    <property type="project" value="UniProtKB-KW"/>
</dbReference>